<feature type="chain" id="PRO_5042055118" evidence="7">
    <location>
        <begin position="24"/>
        <end position="188"/>
    </location>
</feature>
<dbReference type="InterPro" id="IPR023347">
    <property type="entry name" value="Lysozyme_dom_sf"/>
</dbReference>
<gene>
    <name evidence="8" type="ORF">DFH08DRAFT_938552</name>
</gene>
<dbReference type="InterPro" id="IPR023346">
    <property type="entry name" value="Lysozyme-like_dom_sf"/>
</dbReference>
<dbReference type="Proteomes" id="UP001218218">
    <property type="component" value="Unassembled WGS sequence"/>
</dbReference>
<dbReference type="GO" id="GO:0016998">
    <property type="term" value="P:cell wall macromolecule catabolic process"/>
    <property type="evidence" value="ECO:0007669"/>
    <property type="project" value="InterPro"/>
</dbReference>
<dbReference type="Gene3D" id="1.10.530.40">
    <property type="match status" value="1"/>
</dbReference>
<dbReference type="InterPro" id="IPR033907">
    <property type="entry name" value="Endolysin_autolysin"/>
</dbReference>
<proteinExistence type="inferred from homology"/>
<dbReference type="HAMAP" id="MF_04110">
    <property type="entry name" value="ENDOLYSIN_T4"/>
    <property type="match status" value="1"/>
</dbReference>
<dbReference type="AlphaFoldDB" id="A0AAD7EMP9"/>
<organism evidence="8 9">
    <name type="scientific">Mycena albidolilacea</name>
    <dbReference type="NCBI Taxonomy" id="1033008"/>
    <lineage>
        <taxon>Eukaryota</taxon>
        <taxon>Fungi</taxon>
        <taxon>Dikarya</taxon>
        <taxon>Basidiomycota</taxon>
        <taxon>Agaricomycotina</taxon>
        <taxon>Agaricomycetes</taxon>
        <taxon>Agaricomycetidae</taxon>
        <taxon>Agaricales</taxon>
        <taxon>Marasmiineae</taxon>
        <taxon>Mycenaceae</taxon>
        <taxon>Mycena</taxon>
    </lineage>
</organism>
<keyword evidence="7" id="KW-0732">Signal</keyword>
<keyword evidence="3" id="KW-0081">Bacteriolytic enzyme</keyword>
<evidence type="ECO:0000256" key="7">
    <source>
        <dbReference type="SAM" id="SignalP"/>
    </source>
</evidence>
<dbReference type="PANTHER" id="PTHR38107">
    <property type="match status" value="1"/>
</dbReference>
<dbReference type="InterPro" id="IPR051018">
    <property type="entry name" value="Bacteriophage_GH24"/>
</dbReference>
<dbReference type="Pfam" id="PF00959">
    <property type="entry name" value="Phage_lysozyme"/>
    <property type="match status" value="1"/>
</dbReference>
<dbReference type="EMBL" id="JARIHO010000026">
    <property type="protein sequence ID" value="KAJ7340688.1"/>
    <property type="molecule type" value="Genomic_DNA"/>
</dbReference>
<evidence type="ECO:0000256" key="2">
    <source>
        <dbReference type="ARBA" id="ARBA00022529"/>
    </source>
</evidence>
<evidence type="ECO:0000313" key="9">
    <source>
        <dbReference type="Proteomes" id="UP001218218"/>
    </source>
</evidence>
<reference evidence="8" key="1">
    <citation type="submission" date="2023-03" db="EMBL/GenBank/DDBJ databases">
        <title>Massive genome expansion in bonnet fungi (Mycena s.s.) driven by repeated elements and novel gene families across ecological guilds.</title>
        <authorList>
            <consortium name="Lawrence Berkeley National Laboratory"/>
            <person name="Harder C.B."/>
            <person name="Miyauchi S."/>
            <person name="Viragh M."/>
            <person name="Kuo A."/>
            <person name="Thoen E."/>
            <person name="Andreopoulos B."/>
            <person name="Lu D."/>
            <person name="Skrede I."/>
            <person name="Drula E."/>
            <person name="Henrissat B."/>
            <person name="Morin E."/>
            <person name="Kohler A."/>
            <person name="Barry K."/>
            <person name="LaButti K."/>
            <person name="Morin E."/>
            <person name="Salamov A."/>
            <person name="Lipzen A."/>
            <person name="Mereny Z."/>
            <person name="Hegedus B."/>
            <person name="Baldrian P."/>
            <person name="Stursova M."/>
            <person name="Weitz H."/>
            <person name="Taylor A."/>
            <person name="Grigoriev I.V."/>
            <person name="Nagy L.G."/>
            <person name="Martin F."/>
            <person name="Kauserud H."/>
        </authorList>
    </citation>
    <scope>NUCLEOTIDE SEQUENCE</scope>
    <source>
        <strain evidence="8">CBHHK002</strain>
    </source>
</reference>
<accession>A0AAD7EMP9</accession>
<dbReference type="PROSITE" id="PS51257">
    <property type="entry name" value="PROKAR_LIPOPROTEIN"/>
    <property type="match status" value="1"/>
</dbReference>
<comment type="caution">
    <text evidence="8">The sequence shown here is derived from an EMBL/GenBank/DDBJ whole genome shotgun (WGS) entry which is preliminary data.</text>
</comment>
<dbReference type="GO" id="GO:0031640">
    <property type="term" value="P:killing of cells of another organism"/>
    <property type="evidence" value="ECO:0007669"/>
    <property type="project" value="UniProtKB-KW"/>
</dbReference>
<dbReference type="PANTHER" id="PTHR38107:SF3">
    <property type="entry name" value="LYSOZYME RRRD-RELATED"/>
    <property type="match status" value="1"/>
</dbReference>
<evidence type="ECO:0000256" key="1">
    <source>
        <dbReference type="ARBA" id="ARBA00000632"/>
    </source>
</evidence>
<sequence>MQRFPKNTLALALALVFLGLVSACTGPAINQAALDLIKTFEGFQANPYIDPTGHPTVGYGHLCHKAHCTDVHYRFPLSHANAEALLRSDLKTAQDCITLKTAKRVKLNENQYGALVSWAFNEGCGAVASSTLIKRLNEGQSPNTVIKEELPKWNKGGGHTIVGLTRRRAAEVKLALKPSHKQVIPACS</sequence>
<keyword evidence="4" id="KW-0378">Hydrolase</keyword>
<evidence type="ECO:0000256" key="3">
    <source>
        <dbReference type="ARBA" id="ARBA00022638"/>
    </source>
</evidence>
<evidence type="ECO:0000256" key="4">
    <source>
        <dbReference type="ARBA" id="ARBA00022801"/>
    </source>
</evidence>
<protein>
    <submittedName>
        <fullName evidence="8">Lysozyme</fullName>
    </submittedName>
</protein>
<evidence type="ECO:0000256" key="6">
    <source>
        <dbReference type="ARBA" id="ARBA00023295"/>
    </source>
</evidence>
<dbReference type="GO" id="GO:0042742">
    <property type="term" value="P:defense response to bacterium"/>
    <property type="evidence" value="ECO:0007669"/>
    <property type="project" value="UniProtKB-KW"/>
</dbReference>
<comment type="catalytic activity">
    <reaction evidence="1">
        <text>Hydrolysis of (1-&gt;4)-beta-linkages between N-acetylmuramic acid and N-acetyl-D-glucosamine residues in a peptidoglycan and between N-acetyl-D-glucosamine residues in chitodextrins.</text>
        <dbReference type="EC" id="3.2.1.17"/>
    </reaction>
</comment>
<dbReference type="GO" id="GO:0003796">
    <property type="term" value="F:lysozyme activity"/>
    <property type="evidence" value="ECO:0007669"/>
    <property type="project" value="UniProtKB-EC"/>
</dbReference>
<evidence type="ECO:0000256" key="5">
    <source>
        <dbReference type="ARBA" id="ARBA00023200"/>
    </source>
</evidence>
<feature type="signal peptide" evidence="7">
    <location>
        <begin position="1"/>
        <end position="23"/>
    </location>
</feature>
<evidence type="ECO:0000313" key="8">
    <source>
        <dbReference type="EMBL" id="KAJ7340688.1"/>
    </source>
</evidence>
<keyword evidence="5" id="KW-1035">Host cytoplasm</keyword>
<keyword evidence="2" id="KW-0929">Antimicrobial</keyword>
<dbReference type="InterPro" id="IPR034690">
    <property type="entry name" value="Endolysin_T4_type"/>
</dbReference>
<keyword evidence="6" id="KW-0326">Glycosidase</keyword>
<keyword evidence="9" id="KW-1185">Reference proteome</keyword>
<dbReference type="InterPro" id="IPR002196">
    <property type="entry name" value="Glyco_hydro_24"/>
</dbReference>
<dbReference type="GO" id="GO:0009253">
    <property type="term" value="P:peptidoglycan catabolic process"/>
    <property type="evidence" value="ECO:0007669"/>
    <property type="project" value="InterPro"/>
</dbReference>
<name>A0AAD7EMP9_9AGAR</name>
<dbReference type="SUPFAM" id="SSF53955">
    <property type="entry name" value="Lysozyme-like"/>
    <property type="match status" value="1"/>
</dbReference>
<dbReference type="CDD" id="cd00737">
    <property type="entry name" value="lyz_endolysin_autolysin"/>
    <property type="match status" value="1"/>
</dbReference>